<sequence>MLGAGPDRHADRSHAGEAPDKSGLLGESFRSDTCKEPKKIVHGGGEGGRPRDWELWDPGGLHEALGTVAYSRGERGGRPLPCLPLRLPHVDTLIRLPVPLFCRELRRNGEGEAQYSSDLWQRGAQHQQSLPREAPEERSRAAHQPAQPTKQPSDEQTVNP</sequence>
<evidence type="ECO:0000313" key="3">
    <source>
        <dbReference type="Proteomes" id="UP001295444"/>
    </source>
</evidence>
<dbReference type="AlphaFoldDB" id="A0AAD1RAW2"/>
<proteinExistence type="predicted"/>
<organism evidence="2 3">
    <name type="scientific">Pelobates cultripes</name>
    <name type="common">Western spadefoot toad</name>
    <dbReference type="NCBI Taxonomy" id="61616"/>
    <lineage>
        <taxon>Eukaryota</taxon>
        <taxon>Metazoa</taxon>
        <taxon>Chordata</taxon>
        <taxon>Craniata</taxon>
        <taxon>Vertebrata</taxon>
        <taxon>Euteleostomi</taxon>
        <taxon>Amphibia</taxon>
        <taxon>Batrachia</taxon>
        <taxon>Anura</taxon>
        <taxon>Pelobatoidea</taxon>
        <taxon>Pelobatidae</taxon>
        <taxon>Pelobates</taxon>
    </lineage>
</organism>
<feature type="compositionally biased region" description="Polar residues" evidence="1">
    <location>
        <begin position="114"/>
        <end position="130"/>
    </location>
</feature>
<feature type="region of interest" description="Disordered" evidence="1">
    <location>
        <begin position="112"/>
        <end position="160"/>
    </location>
</feature>
<feature type="compositionally biased region" description="Basic and acidic residues" evidence="1">
    <location>
        <begin position="1"/>
        <end position="20"/>
    </location>
</feature>
<feature type="region of interest" description="Disordered" evidence="1">
    <location>
        <begin position="1"/>
        <end position="55"/>
    </location>
</feature>
<evidence type="ECO:0000313" key="2">
    <source>
        <dbReference type="EMBL" id="CAH2246248.1"/>
    </source>
</evidence>
<accession>A0AAD1RAW2</accession>
<name>A0AAD1RAW2_PELCU</name>
<evidence type="ECO:0000256" key="1">
    <source>
        <dbReference type="SAM" id="MobiDB-lite"/>
    </source>
</evidence>
<feature type="compositionally biased region" description="Polar residues" evidence="1">
    <location>
        <begin position="146"/>
        <end position="160"/>
    </location>
</feature>
<dbReference type="EMBL" id="OW240913">
    <property type="protein sequence ID" value="CAH2246248.1"/>
    <property type="molecule type" value="Genomic_DNA"/>
</dbReference>
<feature type="compositionally biased region" description="Basic and acidic residues" evidence="1">
    <location>
        <begin position="29"/>
        <end position="39"/>
    </location>
</feature>
<dbReference type="Proteomes" id="UP001295444">
    <property type="component" value="Chromosome 02"/>
</dbReference>
<reference evidence="2" key="1">
    <citation type="submission" date="2022-03" db="EMBL/GenBank/DDBJ databases">
        <authorList>
            <person name="Alioto T."/>
            <person name="Alioto T."/>
            <person name="Gomez Garrido J."/>
        </authorList>
    </citation>
    <scope>NUCLEOTIDE SEQUENCE</scope>
</reference>
<keyword evidence="3" id="KW-1185">Reference proteome</keyword>
<protein>
    <submittedName>
        <fullName evidence="2">Uncharacterized protein</fullName>
    </submittedName>
</protein>
<gene>
    <name evidence="2" type="ORF">PECUL_23A024127</name>
</gene>